<dbReference type="InterPro" id="IPR050534">
    <property type="entry name" value="Coronavir_polyprotein_1ab"/>
</dbReference>
<dbReference type="PANTHER" id="PTHR43788:SF6">
    <property type="entry name" value="DNA HELICASE B"/>
    <property type="match status" value="1"/>
</dbReference>
<reference evidence="5" key="1">
    <citation type="submission" date="2018-02" db="EMBL/GenBank/DDBJ databases">
        <title>Complete genome of Klebsiella pneumoniae Podoviridae bacteriophage KP8.</title>
        <authorList>
            <person name="Bokovaya O."/>
            <person name="Tikunov A."/>
            <person name="Morozova V."/>
        </authorList>
    </citation>
    <scope>NUCLEOTIDE SEQUENCE [LARGE SCALE GENOMIC DNA]</scope>
</reference>
<evidence type="ECO:0000256" key="1">
    <source>
        <dbReference type="ARBA" id="ARBA00022741"/>
    </source>
</evidence>
<accession>A0A2P1CCJ6</accession>
<protein>
    <submittedName>
        <fullName evidence="4">DNA helicase</fullName>
    </submittedName>
</protein>
<dbReference type="Pfam" id="PF13538">
    <property type="entry name" value="UvrD_C_2"/>
    <property type="match status" value="1"/>
</dbReference>
<keyword evidence="4" id="KW-0378">Hydrolase</keyword>
<evidence type="ECO:0000313" key="5">
    <source>
        <dbReference type="Proteomes" id="UP000241488"/>
    </source>
</evidence>
<feature type="domain" description="UvrD-like helicase C-terminal" evidence="3">
    <location>
        <begin position="374"/>
        <end position="422"/>
    </location>
</feature>
<organism evidence="4 5">
    <name type="scientific">Klebsiella phage KP8</name>
    <dbReference type="NCBI Taxonomy" id="2099850"/>
    <lineage>
        <taxon>Viruses</taxon>
        <taxon>Duplodnaviria</taxon>
        <taxon>Heunggongvirae</taxon>
        <taxon>Uroviricota</taxon>
        <taxon>Caudoviricetes</taxon>
        <taxon>Schitoviridae</taxon>
        <taxon>Enquatrovirinae</taxon>
        <taxon>Kaypoctavirus</taxon>
        <taxon>Kaypoctavirus KP8</taxon>
    </lineage>
</organism>
<dbReference type="EMBL" id="MG922974">
    <property type="protein sequence ID" value="AVJ48959.1"/>
    <property type="molecule type" value="Genomic_DNA"/>
</dbReference>
<dbReference type="SUPFAM" id="SSF52540">
    <property type="entry name" value="P-loop containing nucleoside triphosphate hydrolases"/>
    <property type="match status" value="1"/>
</dbReference>
<dbReference type="GO" id="GO:0003678">
    <property type="term" value="F:DNA helicase activity"/>
    <property type="evidence" value="ECO:0007669"/>
    <property type="project" value="UniProtKB-ARBA"/>
</dbReference>
<keyword evidence="4" id="KW-0347">Helicase</keyword>
<dbReference type="Gene3D" id="3.40.50.300">
    <property type="entry name" value="P-loop containing nucleotide triphosphate hydrolases"/>
    <property type="match status" value="2"/>
</dbReference>
<dbReference type="Proteomes" id="UP000241488">
    <property type="component" value="Segment"/>
</dbReference>
<dbReference type="InterPro" id="IPR027785">
    <property type="entry name" value="UvrD-like_helicase_C"/>
</dbReference>
<dbReference type="GO" id="GO:0005524">
    <property type="term" value="F:ATP binding"/>
    <property type="evidence" value="ECO:0007669"/>
    <property type="project" value="UniProtKB-KW"/>
</dbReference>
<sequence length="435" mass="49043">MSNSTKLPLNAGQTEAAEGFFEFLFDKHEKELNISGAGGVGKTFTMAHMIDEIMPRYHKTCQTLGIKSEYDEVVMTATTNKAAEVLAQATGRPASTYHAFQGLTVKNNFSTGEADLIPARNYSIKHNKVIFIDEASMIDRKLRKFILEGTHNSKIVYVGDHAQLLPVKEVSSPVYDSGIKTFYLTEQMRTTISELQALHKQLRDTVEGKTGFLPIKCVPGVIDWVDSDDMQLLLEQHFTNKTNSRIVAYTNGQVVNYNTYVRDLNGLAGEFVVGEELVSNSAVTIGKSDRLSIEQEVRITDREPRTRMVRITDDIELEVRDCTLDTGYGGYIEEVPIPVDYEYFNNLVKFFGKQKRWDLYFKLKETYPELRATHACTVHKSQGSTYDTVFIDAGDLSTCRQPDVVARLLYVAVSRARKRVVFYGDLAKKYGGLIK</sequence>
<dbReference type="RefSeq" id="YP_009837489.1">
    <property type="nucleotide sequence ID" value="NC_048700.1"/>
</dbReference>
<keyword evidence="5" id="KW-1185">Reference proteome</keyword>
<name>A0A2P1CCJ6_9CAUD</name>
<evidence type="ECO:0000313" key="4">
    <source>
        <dbReference type="EMBL" id="AVJ48959.1"/>
    </source>
</evidence>
<evidence type="ECO:0000256" key="2">
    <source>
        <dbReference type="ARBA" id="ARBA00022840"/>
    </source>
</evidence>
<proteinExistence type="predicted"/>
<dbReference type="KEGG" id="vg:55607679"/>
<dbReference type="CDD" id="cd18809">
    <property type="entry name" value="SF1_C_RecD"/>
    <property type="match status" value="1"/>
</dbReference>
<dbReference type="GeneID" id="55607679"/>
<evidence type="ECO:0000259" key="3">
    <source>
        <dbReference type="Pfam" id="PF13538"/>
    </source>
</evidence>
<dbReference type="InterPro" id="IPR027417">
    <property type="entry name" value="P-loop_NTPase"/>
</dbReference>
<dbReference type="Pfam" id="PF13604">
    <property type="entry name" value="AAA_30"/>
    <property type="match status" value="1"/>
</dbReference>
<keyword evidence="2" id="KW-0067">ATP-binding</keyword>
<dbReference type="PANTHER" id="PTHR43788">
    <property type="entry name" value="DNA2/NAM7 HELICASE FAMILY MEMBER"/>
    <property type="match status" value="1"/>
</dbReference>
<keyword evidence="1" id="KW-0547">Nucleotide-binding</keyword>